<accession>A0A7X9HS24</accession>
<organism evidence="2 3">
    <name type="scientific">candidate division WWE3 bacterium</name>
    <dbReference type="NCBI Taxonomy" id="2053526"/>
    <lineage>
        <taxon>Bacteria</taxon>
        <taxon>Katanobacteria</taxon>
    </lineage>
</organism>
<dbReference type="Proteomes" id="UP000590542">
    <property type="component" value="Unassembled WGS sequence"/>
</dbReference>
<sequence length="156" mass="17779">MAGRPGAVENSPYRKEIEEMLKEGKPDTDIAGWLKDKGKPISRVTINKYKNEKFNIPVEARKKYNEKKSKERLDGASNGMVSDIEKIDKFIEMVDPEILKEALPKDQATAVNRFLQTKYKILGVIDDKHSVEVNVNNNSFDPNKQKKILEDEGSNE</sequence>
<evidence type="ECO:0000256" key="1">
    <source>
        <dbReference type="SAM" id="MobiDB-lite"/>
    </source>
</evidence>
<name>A0A7X9HS24_UNCKA</name>
<protein>
    <submittedName>
        <fullName evidence="2">Uncharacterized protein</fullName>
    </submittedName>
</protein>
<comment type="caution">
    <text evidence="2">The sequence shown here is derived from an EMBL/GenBank/DDBJ whole genome shotgun (WGS) entry which is preliminary data.</text>
</comment>
<dbReference type="AlphaFoldDB" id="A0A7X9HS24"/>
<dbReference type="EMBL" id="JAAZNV010000001">
    <property type="protein sequence ID" value="NMB91218.1"/>
    <property type="molecule type" value="Genomic_DNA"/>
</dbReference>
<feature type="region of interest" description="Disordered" evidence="1">
    <location>
        <begin position="134"/>
        <end position="156"/>
    </location>
</feature>
<reference evidence="2 3" key="1">
    <citation type="journal article" date="2020" name="Biotechnol. Biofuels">
        <title>New insights from the biogas microbiome by comprehensive genome-resolved metagenomics of nearly 1600 species originating from multiple anaerobic digesters.</title>
        <authorList>
            <person name="Campanaro S."/>
            <person name="Treu L."/>
            <person name="Rodriguez-R L.M."/>
            <person name="Kovalovszki A."/>
            <person name="Ziels R.M."/>
            <person name="Maus I."/>
            <person name="Zhu X."/>
            <person name="Kougias P.G."/>
            <person name="Basile A."/>
            <person name="Luo G."/>
            <person name="Schluter A."/>
            <person name="Konstantinidis K.T."/>
            <person name="Angelidaki I."/>
        </authorList>
    </citation>
    <scope>NUCLEOTIDE SEQUENCE [LARGE SCALE GENOMIC DNA]</scope>
    <source>
        <strain evidence="2">AS27yjCOA_202</strain>
    </source>
</reference>
<proteinExistence type="predicted"/>
<gene>
    <name evidence="2" type="ORF">GYA37_00010</name>
</gene>
<evidence type="ECO:0000313" key="2">
    <source>
        <dbReference type="EMBL" id="NMB91218.1"/>
    </source>
</evidence>
<evidence type="ECO:0000313" key="3">
    <source>
        <dbReference type="Proteomes" id="UP000590542"/>
    </source>
</evidence>